<sequence length="327" mass="32358">MTSLLTGLLRGTAAGAAGTTALNVATQADMAWRARPASDTPVETVSALAERADVAIPGRRRERRHRLEGLGGLAGAATGVAVGGVAGALRSAGVRLPAVLGVPVLGAAAMLTSDLPTARLGLTDLRSWSSRDWAADVVPHLAYGAATHATLASTFRAEDRERAEHPERFPAPATAGALARAAALGAATGSRSTFGLAAVAWRARPGDAGPSGALAGRAGRAATTLAALGEAAGDKHPAVPPRTAPPGLVPRLTLAATGADVLARRDGYEGGPGVLVATAAAAGAAVGGVALRARAHERFGTDLPGALAEDVIAKLLALWGAGRGSAG</sequence>
<dbReference type="Proteomes" id="UP001369736">
    <property type="component" value="Unassembled WGS sequence"/>
</dbReference>
<reference evidence="1 2" key="1">
    <citation type="submission" date="2024-03" db="EMBL/GenBank/DDBJ databases">
        <title>Actinomycetospora sp. OC33-EN07, a novel actinomycete isolated from wild orchid (Aerides multiflora).</title>
        <authorList>
            <person name="Suriyachadkun C."/>
        </authorList>
    </citation>
    <scope>NUCLEOTIDE SEQUENCE [LARGE SCALE GENOMIC DNA]</scope>
    <source>
        <strain evidence="1 2">OC33-EN07</strain>
    </source>
</reference>
<name>A0ABU8LZX7_9PSEU</name>
<evidence type="ECO:0000313" key="2">
    <source>
        <dbReference type="Proteomes" id="UP001369736"/>
    </source>
</evidence>
<proteinExistence type="predicted"/>
<gene>
    <name evidence="1" type="ORF">WCD58_05730</name>
</gene>
<dbReference type="RefSeq" id="WP_337700382.1">
    <property type="nucleotide sequence ID" value="NZ_JBBEGM010000001.1"/>
</dbReference>
<protein>
    <submittedName>
        <fullName evidence="1">Uncharacterized protein</fullName>
    </submittedName>
</protein>
<keyword evidence="2" id="KW-1185">Reference proteome</keyword>
<organism evidence="1 2">
    <name type="scientific">Actinomycetospora flava</name>
    <dbReference type="NCBI Taxonomy" id="3129232"/>
    <lineage>
        <taxon>Bacteria</taxon>
        <taxon>Bacillati</taxon>
        <taxon>Actinomycetota</taxon>
        <taxon>Actinomycetes</taxon>
        <taxon>Pseudonocardiales</taxon>
        <taxon>Pseudonocardiaceae</taxon>
        <taxon>Actinomycetospora</taxon>
    </lineage>
</organism>
<accession>A0ABU8LZX7</accession>
<evidence type="ECO:0000313" key="1">
    <source>
        <dbReference type="EMBL" id="MEJ2860644.1"/>
    </source>
</evidence>
<dbReference type="EMBL" id="JBBEGM010000001">
    <property type="protein sequence ID" value="MEJ2860644.1"/>
    <property type="molecule type" value="Genomic_DNA"/>
</dbReference>
<comment type="caution">
    <text evidence="1">The sequence shown here is derived from an EMBL/GenBank/DDBJ whole genome shotgun (WGS) entry which is preliminary data.</text>
</comment>